<evidence type="ECO:0000259" key="1">
    <source>
        <dbReference type="Pfam" id="PF07929"/>
    </source>
</evidence>
<feature type="domain" description="Plasmid pRiA4b Orf3-like" evidence="1">
    <location>
        <begin position="3"/>
        <end position="182"/>
    </location>
</feature>
<sequence>MKSYILTFQFKNIEPVVWRKVIVPGGITFNRLHDVIQNVTNFKSGYPYEPMHLFEFQLDDVVVTNYVHRIDEAKSKSYKGIAVKQPTRIKIDTYMERIGEFLYVYDFGDDWRIHVKLEEVVEDYYFGFPTVLDGAGEAPPEDVGGPPGFVHFLEVYQNPSHPEHDYLCSWAAEQGFRLYNKAAMNQILKHHKHQKTEWDKVHHENYRVISDKYIDTSKQ</sequence>
<dbReference type="InterPro" id="IPR012912">
    <property type="entry name" value="Plasmid_pRiA4b_Orf3-like"/>
</dbReference>
<proteinExistence type="predicted"/>
<dbReference type="Gene3D" id="3.10.290.30">
    <property type="entry name" value="MM3350-like"/>
    <property type="match status" value="1"/>
</dbReference>
<keyword evidence="3" id="KW-1185">Reference proteome</keyword>
<gene>
    <name evidence="2" type="ORF">HNP81_003947</name>
</gene>
<dbReference type="Proteomes" id="UP000626697">
    <property type="component" value="Unassembled WGS sequence"/>
</dbReference>
<dbReference type="PANTHER" id="PTHR41878:SF1">
    <property type="entry name" value="TNPR PROTEIN"/>
    <property type="match status" value="1"/>
</dbReference>
<comment type="caution">
    <text evidence="2">The sequence shown here is derived from an EMBL/GenBank/DDBJ whole genome shotgun (WGS) entry which is preliminary data.</text>
</comment>
<reference evidence="2 3" key="1">
    <citation type="submission" date="2020-08" db="EMBL/GenBank/DDBJ databases">
        <title>Genomic Encyclopedia of Type Strains, Phase IV (KMG-IV): sequencing the most valuable type-strain genomes for metagenomic binning, comparative biology and taxonomic classification.</title>
        <authorList>
            <person name="Goeker M."/>
        </authorList>
    </citation>
    <scope>NUCLEOTIDE SEQUENCE [LARGE SCALE GENOMIC DNA]</scope>
    <source>
        <strain evidence="2 3">DSM 105481</strain>
    </source>
</reference>
<accession>A0ABR6CUA9</accession>
<dbReference type="PANTHER" id="PTHR41878">
    <property type="entry name" value="LEXA REPRESSOR-RELATED"/>
    <property type="match status" value="1"/>
</dbReference>
<dbReference type="EMBL" id="JACJHX010000016">
    <property type="protein sequence ID" value="MBA9028627.1"/>
    <property type="molecule type" value="Genomic_DNA"/>
</dbReference>
<dbReference type="SUPFAM" id="SSF159941">
    <property type="entry name" value="MM3350-like"/>
    <property type="match status" value="1"/>
</dbReference>
<organism evidence="2 3">
    <name type="scientific">Peribacillus huizhouensis</name>
    <dbReference type="NCBI Taxonomy" id="1501239"/>
    <lineage>
        <taxon>Bacteria</taxon>
        <taxon>Bacillati</taxon>
        <taxon>Bacillota</taxon>
        <taxon>Bacilli</taxon>
        <taxon>Bacillales</taxon>
        <taxon>Bacillaceae</taxon>
        <taxon>Peribacillus</taxon>
    </lineage>
</organism>
<evidence type="ECO:0000313" key="2">
    <source>
        <dbReference type="EMBL" id="MBA9028627.1"/>
    </source>
</evidence>
<dbReference type="Pfam" id="PF07929">
    <property type="entry name" value="PRiA4_ORF3"/>
    <property type="match status" value="1"/>
</dbReference>
<evidence type="ECO:0000313" key="3">
    <source>
        <dbReference type="Proteomes" id="UP000626697"/>
    </source>
</evidence>
<name>A0ABR6CUA9_9BACI</name>
<dbReference type="RefSeq" id="WP_182503667.1">
    <property type="nucleotide sequence ID" value="NZ_JACJHX010000016.1"/>
</dbReference>
<dbReference type="InterPro" id="IPR024047">
    <property type="entry name" value="MM3350-like_sf"/>
</dbReference>
<protein>
    <recommendedName>
        <fullName evidence="1">Plasmid pRiA4b Orf3-like domain-containing protein</fullName>
    </recommendedName>
</protein>